<dbReference type="GO" id="GO:0004930">
    <property type="term" value="F:G protein-coupled receptor activity"/>
    <property type="evidence" value="ECO:0007669"/>
    <property type="project" value="UniProtKB-KW"/>
</dbReference>
<feature type="transmembrane region" description="Helical" evidence="11">
    <location>
        <begin position="118"/>
        <end position="138"/>
    </location>
</feature>
<keyword evidence="4 11" id="KW-1133">Transmembrane helix</keyword>
<feature type="transmembrane region" description="Helical" evidence="11">
    <location>
        <begin position="158"/>
        <end position="176"/>
    </location>
</feature>
<dbReference type="EMBL" id="JAHWGI010000710">
    <property type="protein sequence ID" value="KAK3917289.1"/>
    <property type="molecule type" value="Genomic_DNA"/>
</dbReference>
<evidence type="ECO:0000256" key="8">
    <source>
        <dbReference type="ARBA" id="ARBA00023224"/>
    </source>
</evidence>
<comment type="subcellular location">
    <subcellularLocation>
        <location evidence="1">Membrane</location>
        <topology evidence="1">Multi-pass membrane protein</topology>
    </subcellularLocation>
</comment>
<dbReference type="Pfam" id="PF00001">
    <property type="entry name" value="7tm_1"/>
    <property type="match status" value="1"/>
</dbReference>
<keyword evidence="5 9" id="KW-0297">G-protein coupled receptor</keyword>
<evidence type="ECO:0000256" key="11">
    <source>
        <dbReference type="SAM" id="Phobius"/>
    </source>
</evidence>
<feature type="transmembrane region" description="Helical" evidence="11">
    <location>
        <begin position="85"/>
        <end position="106"/>
    </location>
</feature>
<reference evidence="13" key="2">
    <citation type="journal article" date="2023" name="BMC Genomics">
        <title>Pest status, molecular evolution, and epigenetic factors derived from the genome assembly of Frankliniella fusca, a thysanopteran phytovirus vector.</title>
        <authorList>
            <person name="Catto M.A."/>
            <person name="Labadie P.E."/>
            <person name="Jacobson A.L."/>
            <person name="Kennedy G.G."/>
            <person name="Srinivasan R."/>
            <person name="Hunt B.G."/>
        </authorList>
    </citation>
    <scope>NUCLEOTIDE SEQUENCE</scope>
    <source>
        <strain evidence="13">PL_HMW_Pooled</strain>
    </source>
</reference>
<dbReference type="PRINTS" id="PR00237">
    <property type="entry name" value="GPCRRHODOPSN"/>
</dbReference>
<dbReference type="GO" id="GO:0005886">
    <property type="term" value="C:plasma membrane"/>
    <property type="evidence" value="ECO:0007669"/>
    <property type="project" value="TreeGrafter"/>
</dbReference>
<evidence type="ECO:0000256" key="3">
    <source>
        <dbReference type="ARBA" id="ARBA00022692"/>
    </source>
</evidence>
<feature type="transmembrane region" description="Helical" evidence="11">
    <location>
        <begin position="519"/>
        <end position="538"/>
    </location>
</feature>
<name>A0AAE1HA27_9NEOP</name>
<evidence type="ECO:0000256" key="1">
    <source>
        <dbReference type="ARBA" id="ARBA00004141"/>
    </source>
</evidence>
<keyword evidence="3 9" id="KW-0812">Transmembrane</keyword>
<dbReference type="CDD" id="cd14978">
    <property type="entry name" value="7tmA_FMRFamide_R-like"/>
    <property type="match status" value="1"/>
</dbReference>
<organism evidence="13 14">
    <name type="scientific">Frankliniella fusca</name>
    <dbReference type="NCBI Taxonomy" id="407009"/>
    <lineage>
        <taxon>Eukaryota</taxon>
        <taxon>Metazoa</taxon>
        <taxon>Ecdysozoa</taxon>
        <taxon>Arthropoda</taxon>
        <taxon>Hexapoda</taxon>
        <taxon>Insecta</taxon>
        <taxon>Pterygota</taxon>
        <taxon>Neoptera</taxon>
        <taxon>Paraneoptera</taxon>
        <taxon>Thysanoptera</taxon>
        <taxon>Terebrantia</taxon>
        <taxon>Thripoidea</taxon>
        <taxon>Thripidae</taxon>
        <taxon>Frankliniella</taxon>
    </lineage>
</organism>
<dbReference type="AlphaFoldDB" id="A0AAE1HA27"/>
<feature type="region of interest" description="Disordered" evidence="10">
    <location>
        <begin position="350"/>
        <end position="419"/>
    </location>
</feature>
<keyword evidence="8 9" id="KW-0807">Transducer</keyword>
<sequence>MLGTAPAANASVLLPGPGGAPAVPGVPGLGFTVAHHLPAGGQQTHWHDLFYDTVMAHRPRDASPTAAQPECCYFFQDVVEFLHQYYVPVMIVMGLVGNLLSCVVFLNTHLRLRSSSYYLAALATADFGYLAVLVLVWLNSVHGVQVFDKEGWCQIVTYVSSVCAFLSVWLIVAFTVERFIAVQYPLHRPHMCTVARAKAIVACIAVFALVAHIYTLKTRGMVRDKASHIYLGSLREYKQRFKKMPPEGYESCDLLDQHQGMMRVINLVDAIVTLVVPIILIIVMNTMITRNLVLFGRRFKQAPPGAPGADQSSWTDPKIGRESCESSSSGSGGAANRRLTTSVHGSFVTISKEGRGHGHGQQPKGGAAKVHVGLGQGLGQSLGQSLATPPSQESSTLPSAKPPGLGHVPGPAPAPTLASSPAHGLGLGLSLAPSAIVTGQRSQYSATGLVRSKQQPIQISTGRTLVSTRTQQSITKMLLLISSVFILLNLPSHVLRVYASIAVLTGSNVATTTSPALWFGQQLAMLLYYTNFSINFLLYSMCGITFRRCLWQLVRGAARYFGCGCGSRWSDCQFSGALARVGVSGAARRAGATEAPPGPRDPREGRRSPCTRSETLSELELSLCALCGDHPCNVSQAARAAQQAAQAAQQQQQHLLADGLLLGEGHELLGEQLLDVVSVMASRAAGSSSPSARSSSTPPTP</sequence>
<dbReference type="Gene3D" id="1.20.1070.10">
    <property type="entry name" value="Rhodopsin 7-helix transmembrane proteins"/>
    <property type="match status" value="2"/>
</dbReference>
<feature type="domain" description="G-protein coupled receptors family 1 profile" evidence="12">
    <location>
        <begin position="97"/>
        <end position="539"/>
    </location>
</feature>
<feature type="region of interest" description="Disordered" evidence="10">
    <location>
        <begin position="302"/>
        <end position="338"/>
    </location>
</feature>
<dbReference type="PANTHER" id="PTHR24243:SF230">
    <property type="entry name" value="G-PROTEIN COUPLED RECEPTORS FAMILY 1 PROFILE DOMAIN-CONTAINING PROTEIN"/>
    <property type="match status" value="1"/>
</dbReference>
<proteinExistence type="inferred from homology"/>
<keyword evidence="14" id="KW-1185">Reference proteome</keyword>
<dbReference type="PANTHER" id="PTHR24243">
    <property type="entry name" value="G-PROTEIN COUPLED RECEPTOR"/>
    <property type="match status" value="1"/>
</dbReference>
<keyword evidence="6 11" id="KW-0472">Membrane</keyword>
<evidence type="ECO:0000313" key="13">
    <source>
        <dbReference type="EMBL" id="KAK3917289.1"/>
    </source>
</evidence>
<gene>
    <name evidence="13" type="ORF">KUF71_026134</name>
</gene>
<accession>A0AAE1HA27</accession>
<dbReference type="InterPro" id="IPR000276">
    <property type="entry name" value="GPCR_Rhodpsn"/>
</dbReference>
<evidence type="ECO:0000256" key="7">
    <source>
        <dbReference type="ARBA" id="ARBA00023170"/>
    </source>
</evidence>
<dbReference type="PROSITE" id="PS50262">
    <property type="entry name" value="G_PROTEIN_RECEP_F1_2"/>
    <property type="match status" value="1"/>
</dbReference>
<evidence type="ECO:0000256" key="10">
    <source>
        <dbReference type="SAM" id="MobiDB-lite"/>
    </source>
</evidence>
<feature type="transmembrane region" description="Helical" evidence="11">
    <location>
        <begin position="264"/>
        <end position="288"/>
    </location>
</feature>
<feature type="transmembrane region" description="Helical" evidence="11">
    <location>
        <begin position="477"/>
        <end position="499"/>
    </location>
</feature>
<evidence type="ECO:0000313" key="14">
    <source>
        <dbReference type="Proteomes" id="UP001219518"/>
    </source>
</evidence>
<evidence type="ECO:0000256" key="2">
    <source>
        <dbReference type="ARBA" id="ARBA00010663"/>
    </source>
</evidence>
<keyword evidence="7 9" id="KW-0675">Receptor</keyword>
<comment type="caution">
    <text evidence="13">The sequence shown here is derived from an EMBL/GenBank/DDBJ whole genome shotgun (WGS) entry which is preliminary data.</text>
</comment>
<evidence type="ECO:0000256" key="4">
    <source>
        <dbReference type="ARBA" id="ARBA00022989"/>
    </source>
</evidence>
<dbReference type="PROSITE" id="PS00237">
    <property type="entry name" value="G_PROTEIN_RECEP_F1_1"/>
    <property type="match status" value="1"/>
</dbReference>
<keyword evidence="13" id="KW-0527">Neuropeptide</keyword>
<feature type="non-terminal residue" evidence="13">
    <location>
        <position position="701"/>
    </location>
</feature>
<evidence type="ECO:0000256" key="6">
    <source>
        <dbReference type="ARBA" id="ARBA00023136"/>
    </source>
</evidence>
<evidence type="ECO:0000256" key="5">
    <source>
        <dbReference type="ARBA" id="ARBA00023040"/>
    </source>
</evidence>
<evidence type="ECO:0000256" key="9">
    <source>
        <dbReference type="RuleBase" id="RU000688"/>
    </source>
</evidence>
<dbReference type="Proteomes" id="UP001219518">
    <property type="component" value="Unassembled WGS sequence"/>
</dbReference>
<dbReference type="GO" id="GO:0007218">
    <property type="term" value="P:neuropeptide signaling pathway"/>
    <property type="evidence" value="ECO:0007669"/>
    <property type="project" value="UniProtKB-KW"/>
</dbReference>
<dbReference type="SUPFAM" id="SSF81321">
    <property type="entry name" value="Family A G protein-coupled receptor-like"/>
    <property type="match status" value="1"/>
</dbReference>
<feature type="compositionally biased region" description="Polar residues" evidence="10">
    <location>
        <begin position="387"/>
        <end position="398"/>
    </location>
</feature>
<protein>
    <submittedName>
        <fullName evidence="13">Neuropeptides capa receptor</fullName>
    </submittedName>
</protein>
<reference evidence="13" key="1">
    <citation type="submission" date="2021-07" db="EMBL/GenBank/DDBJ databases">
        <authorList>
            <person name="Catto M.A."/>
            <person name="Jacobson A."/>
            <person name="Kennedy G."/>
            <person name="Labadie P."/>
            <person name="Hunt B.G."/>
            <person name="Srinivasan R."/>
        </authorList>
    </citation>
    <scope>NUCLEOTIDE SEQUENCE</scope>
    <source>
        <strain evidence="13">PL_HMW_Pooled</strain>
        <tissue evidence="13">Head</tissue>
    </source>
</reference>
<comment type="similarity">
    <text evidence="2 9">Belongs to the G-protein coupled receptor 1 family.</text>
</comment>
<feature type="transmembrane region" description="Helical" evidence="11">
    <location>
        <begin position="197"/>
        <end position="215"/>
    </location>
</feature>
<evidence type="ECO:0000259" key="12">
    <source>
        <dbReference type="PROSITE" id="PS50262"/>
    </source>
</evidence>
<dbReference type="InterPro" id="IPR017452">
    <property type="entry name" value="GPCR_Rhodpsn_7TM"/>
</dbReference>
<feature type="region of interest" description="Disordered" evidence="10">
    <location>
        <begin position="588"/>
        <end position="611"/>
    </location>
</feature>